<dbReference type="Gene3D" id="3.30.530.20">
    <property type="match status" value="1"/>
</dbReference>
<accession>A0AAW2ND60</accession>
<comment type="caution">
    <text evidence="1">The sequence shown here is derived from an EMBL/GenBank/DDBJ whole genome shotgun (WGS) entry which is preliminary data.</text>
</comment>
<proteinExistence type="predicted"/>
<dbReference type="InterPro" id="IPR050279">
    <property type="entry name" value="Plant_def-hormone_signal"/>
</dbReference>
<sequence>MEGIVSRKLDVNVSATETWKVYGSLLLGQIAVDMYPETYSEFRVLQGDGYAGTIIEVIFARGVPGPPSYKQMYSVVDDVKRVKIAPTIEGGVLEQGFKSYNTRLDVKEKEGHLMRAP</sequence>
<reference evidence="1" key="1">
    <citation type="submission" date="2020-06" db="EMBL/GenBank/DDBJ databases">
        <authorList>
            <person name="Li T."/>
            <person name="Hu X."/>
            <person name="Zhang T."/>
            <person name="Song X."/>
            <person name="Zhang H."/>
            <person name="Dai N."/>
            <person name="Sheng W."/>
            <person name="Hou X."/>
            <person name="Wei L."/>
        </authorList>
    </citation>
    <scope>NUCLEOTIDE SEQUENCE</scope>
    <source>
        <strain evidence="1">G02</strain>
        <tissue evidence="1">Leaf</tissue>
    </source>
</reference>
<evidence type="ECO:0000313" key="1">
    <source>
        <dbReference type="EMBL" id="KAL0340883.1"/>
    </source>
</evidence>
<dbReference type="AlphaFoldDB" id="A0AAW2ND60"/>
<dbReference type="GO" id="GO:0010427">
    <property type="term" value="F:abscisic acid binding"/>
    <property type="evidence" value="ECO:0007669"/>
    <property type="project" value="TreeGrafter"/>
</dbReference>
<protein>
    <submittedName>
        <fullName evidence="1">Uncharacterized protein</fullName>
    </submittedName>
</protein>
<reference evidence="1" key="2">
    <citation type="journal article" date="2024" name="Plant">
        <title>Genomic evolution and insights into agronomic trait innovations of Sesamum species.</title>
        <authorList>
            <person name="Miao H."/>
            <person name="Wang L."/>
            <person name="Qu L."/>
            <person name="Liu H."/>
            <person name="Sun Y."/>
            <person name="Le M."/>
            <person name="Wang Q."/>
            <person name="Wei S."/>
            <person name="Zheng Y."/>
            <person name="Lin W."/>
            <person name="Duan Y."/>
            <person name="Cao H."/>
            <person name="Xiong S."/>
            <person name="Wang X."/>
            <person name="Wei L."/>
            <person name="Li C."/>
            <person name="Ma Q."/>
            <person name="Ju M."/>
            <person name="Zhao R."/>
            <person name="Li G."/>
            <person name="Mu C."/>
            <person name="Tian Q."/>
            <person name="Mei H."/>
            <person name="Zhang T."/>
            <person name="Gao T."/>
            <person name="Zhang H."/>
        </authorList>
    </citation>
    <scope>NUCLEOTIDE SEQUENCE</scope>
    <source>
        <strain evidence="1">G02</strain>
    </source>
</reference>
<dbReference type="PANTHER" id="PTHR31213">
    <property type="entry name" value="OS08G0374000 PROTEIN-RELATED"/>
    <property type="match status" value="1"/>
</dbReference>
<name>A0AAW2ND60_SESRA</name>
<gene>
    <name evidence="1" type="ORF">Sradi_4605100</name>
</gene>
<dbReference type="EMBL" id="JACGWJ010000020">
    <property type="protein sequence ID" value="KAL0340883.1"/>
    <property type="molecule type" value="Genomic_DNA"/>
</dbReference>
<dbReference type="GO" id="GO:0009738">
    <property type="term" value="P:abscisic acid-activated signaling pathway"/>
    <property type="evidence" value="ECO:0007669"/>
    <property type="project" value="TreeGrafter"/>
</dbReference>
<dbReference type="PANTHER" id="PTHR31213:SF19">
    <property type="entry name" value="BET V I_MAJOR LATEX PROTEIN DOMAIN-CONTAINING PROTEIN"/>
    <property type="match status" value="1"/>
</dbReference>
<dbReference type="SUPFAM" id="SSF55961">
    <property type="entry name" value="Bet v1-like"/>
    <property type="match status" value="1"/>
</dbReference>
<dbReference type="GO" id="GO:0005634">
    <property type="term" value="C:nucleus"/>
    <property type="evidence" value="ECO:0007669"/>
    <property type="project" value="TreeGrafter"/>
</dbReference>
<organism evidence="1">
    <name type="scientific">Sesamum radiatum</name>
    <name type="common">Black benniseed</name>
    <dbReference type="NCBI Taxonomy" id="300843"/>
    <lineage>
        <taxon>Eukaryota</taxon>
        <taxon>Viridiplantae</taxon>
        <taxon>Streptophyta</taxon>
        <taxon>Embryophyta</taxon>
        <taxon>Tracheophyta</taxon>
        <taxon>Spermatophyta</taxon>
        <taxon>Magnoliopsida</taxon>
        <taxon>eudicotyledons</taxon>
        <taxon>Gunneridae</taxon>
        <taxon>Pentapetalae</taxon>
        <taxon>asterids</taxon>
        <taxon>lamiids</taxon>
        <taxon>Lamiales</taxon>
        <taxon>Pedaliaceae</taxon>
        <taxon>Sesamum</taxon>
    </lineage>
</organism>
<dbReference type="GO" id="GO:0038023">
    <property type="term" value="F:signaling receptor activity"/>
    <property type="evidence" value="ECO:0007669"/>
    <property type="project" value="TreeGrafter"/>
</dbReference>
<dbReference type="GO" id="GO:0005737">
    <property type="term" value="C:cytoplasm"/>
    <property type="evidence" value="ECO:0007669"/>
    <property type="project" value="TreeGrafter"/>
</dbReference>
<dbReference type="InterPro" id="IPR023393">
    <property type="entry name" value="START-like_dom_sf"/>
</dbReference>
<dbReference type="GO" id="GO:0004864">
    <property type="term" value="F:protein phosphatase inhibitor activity"/>
    <property type="evidence" value="ECO:0007669"/>
    <property type="project" value="TreeGrafter"/>
</dbReference>